<sequence length="95" mass="11668">NKQNGKSNKTKTEARALQRNSRTTIKKKLTKSQIDWEKIIHTKKFMQKYVHYYYYFYLKNFSLNPDQFFFFFSHFLLCPSSSKRKKDNNKKLKQE</sequence>
<reference evidence="1 2" key="1">
    <citation type="journal article" date="2013" name="Curr. Biol.">
        <title>The Genome of the Foraminiferan Reticulomyxa filosa.</title>
        <authorList>
            <person name="Glockner G."/>
            <person name="Hulsmann N."/>
            <person name="Schleicher M."/>
            <person name="Noegel A.A."/>
            <person name="Eichinger L."/>
            <person name="Gallinger C."/>
            <person name="Pawlowski J."/>
            <person name="Sierra R."/>
            <person name="Euteneuer U."/>
            <person name="Pillet L."/>
            <person name="Moustafa A."/>
            <person name="Platzer M."/>
            <person name="Groth M."/>
            <person name="Szafranski K."/>
            <person name="Schliwa M."/>
        </authorList>
    </citation>
    <scope>NUCLEOTIDE SEQUENCE [LARGE SCALE GENOMIC DNA]</scope>
</reference>
<gene>
    <name evidence="1" type="ORF">RFI_38006</name>
</gene>
<evidence type="ECO:0000313" key="1">
    <source>
        <dbReference type="EMBL" id="ETN99468.1"/>
    </source>
</evidence>
<protein>
    <submittedName>
        <fullName evidence="1">Uncharacterized protein</fullName>
    </submittedName>
</protein>
<feature type="non-terminal residue" evidence="1">
    <location>
        <position position="1"/>
    </location>
</feature>
<name>X6LD55_RETFI</name>
<comment type="caution">
    <text evidence="1">The sequence shown here is derived from an EMBL/GenBank/DDBJ whole genome shotgun (WGS) entry which is preliminary data.</text>
</comment>
<evidence type="ECO:0000313" key="2">
    <source>
        <dbReference type="Proteomes" id="UP000023152"/>
    </source>
</evidence>
<dbReference type="EMBL" id="ASPP01043831">
    <property type="protein sequence ID" value="ETN99468.1"/>
    <property type="molecule type" value="Genomic_DNA"/>
</dbReference>
<dbReference type="Proteomes" id="UP000023152">
    <property type="component" value="Unassembled WGS sequence"/>
</dbReference>
<keyword evidence="2" id="KW-1185">Reference proteome</keyword>
<accession>X6LD55</accession>
<organism evidence="1 2">
    <name type="scientific">Reticulomyxa filosa</name>
    <dbReference type="NCBI Taxonomy" id="46433"/>
    <lineage>
        <taxon>Eukaryota</taxon>
        <taxon>Sar</taxon>
        <taxon>Rhizaria</taxon>
        <taxon>Retaria</taxon>
        <taxon>Foraminifera</taxon>
        <taxon>Monothalamids</taxon>
        <taxon>Reticulomyxidae</taxon>
        <taxon>Reticulomyxa</taxon>
    </lineage>
</organism>
<dbReference type="AlphaFoldDB" id="X6LD55"/>
<proteinExistence type="predicted"/>